<dbReference type="PANTHER" id="PTHR18901:SF38">
    <property type="entry name" value="PSEUDOURIDINE-5'-PHOSPHATASE"/>
    <property type="match status" value="1"/>
</dbReference>
<protein>
    <recommendedName>
        <fullName evidence="3">HAD hydrolase, family IA, variant 3</fullName>
    </recommendedName>
</protein>
<dbReference type="Proteomes" id="UP000053676">
    <property type="component" value="Unassembled WGS sequence"/>
</dbReference>
<dbReference type="InterPro" id="IPR036412">
    <property type="entry name" value="HAD-like_sf"/>
</dbReference>
<keyword evidence="2" id="KW-1185">Reference proteome</keyword>
<gene>
    <name evidence="1" type="ORF">NECAME_11351</name>
</gene>
<dbReference type="Gene3D" id="3.40.50.1000">
    <property type="entry name" value="HAD superfamily/HAD-like"/>
    <property type="match status" value="1"/>
</dbReference>
<proteinExistence type="predicted"/>
<dbReference type="EMBL" id="KI660199">
    <property type="protein sequence ID" value="ETN77030.1"/>
    <property type="molecule type" value="Genomic_DNA"/>
</dbReference>
<dbReference type="SUPFAM" id="SSF56784">
    <property type="entry name" value="HAD-like"/>
    <property type="match status" value="1"/>
</dbReference>
<reference evidence="2" key="1">
    <citation type="journal article" date="2014" name="Nat. Genet.">
        <title>Genome of the human hookworm Necator americanus.</title>
        <authorList>
            <person name="Tang Y.T."/>
            <person name="Gao X."/>
            <person name="Rosa B.A."/>
            <person name="Abubucker S."/>
            <person name="Hallsworth-Pepin K."/>
            <person name="Martin J."/>
            <person name="Tyagi R."/>
            <person name="Heizer E."/>
            <person name="Zhang X."/>
            <person name="Bhonagiri-Palsikar V."/>
            <person name="Minx P."/>
            <person name="Warren W.C."/>
            <person name="Wang Q."/>
            <person name="Zhan B."/>
            <person name="Hotez P.J."/>
            <person name="Sternberg P.W."/>
            <person name="Dougall A."/>
            <person name="Gaze S.T."/>
            <person name="Mulvenna J."/>
            <person name="Sotillo J."/>
            <person name="Ranganathan S."/>
            <person name="Rabelo E.M."/>
            <person name="Wilson R.K."/>
            <person name="Felgner P.L."/>
            <person name="Bethony J."/>
            <person name="Hawdon J.M."/>
            <person name="Gasser R.B."/>
            <person name="Loukas A."/>
            <person name="Mitreva M."/>
        </authorList>
    </citation>
    <scope>NUCLEOTIDE SEQUENCE [LARGE SCALE GENOMIC DNA]</scope>
</reference>
<dbReference type="KEGG" id="nai:NECAME_11351"/>
<dbReference type="Pfam" id="PF00702">
    <property type="entry name" value="Hydrolase"/>
    <property type="match status" value="1"/>
</dbReference>
<organism evidence="1 2">
    <name type="scientific">Necator americanus</name>
    <name type="common">Human hookworm</name>
    <dbReference type="NCBI Taxonomy" id="51031"/>
    <lineage>
        <taxon>Eukaryota</taxon>
        <taxon>Metazoa</taxon>
        <taxon>Ecdysozoa</taxon>
        <taxon>Nematoda</taxon>
        <taxon>Chromadorea</taxon>
        <taxon>Rhabditida</taxon>
        <taxon>Rhabditina</taxon>
        <taxon>Rhabditomorpha</taxon>
        <taxon>Strongyloidea</taxon>
        <taxon>Ancylostomatidae</taxon>
        <taxon>Bunostominae</taxon>
        <taxon>Necator</taxon>
    </lineage>
</organism>
<dbReference type="PANTHER" id="PTHR18901">
    <property type="entry name" value="2-DEOXYGLUCOSE-6-PHOSPHATE PHOSPHATASE 2"/>
    <property type="match status" value="1"/>
</dbReference>
<dbReference type="InterPro" id="IPR023214">
    <property type="entry name" value="HAD_sf"/>
</dbReference>
<name>W2T4S5_NECAM</name>
<sequence>MNEYDSMLTEMYRHCKAMPGIPSAICSGSRKSMYGPRREPHKEWLDLIPLQVFCGDEPNIKRGKPYPDGFLATMDRFPVKPSDPSNVLVFEDSPNGGRAAKAAALLMMLEQRKSVEP</sequence>
<evidence type="ECO:0008006" key="3">
    <source>
        <dbReference type="Google" id="ProtNLM"/>
    </source>
</evidence>
<evidence type="ECO:0000313" key="1">
    <source>
        <dbReference type="EMBL" id="ETN77030.1"/>
    </source>
</evidence>
<dbReference type="GO" id="GO:0016791">
    <property type="term" value="F:phosphatase activity"/>
    <property type="evidence" value="ECO:0007669"/>
    <property type="project" value="TreeGrafter"/>
</dbReference>
<accession>W2T4S5</accession>
<dbReference type="AlphaFoldDB" id="W2T4S5"/>
<evidence type="ECO:0000313" key="2">
    <source>
        <dbReference type="Proteomes" id="UP000053676"/>
    </source>
</evidence>
<dbReference type="OrthoDB" id="40579at2759"/>
<dbReference type="STRING" id="51031.W2T4S5"/>